<sequence length="384" mass="41397">MVCFKHGPPQLHGVELEWTVHHAEDPRRPLDADRLRKALGVYAPPTLVPGSPQLPLGRGALVTVEPGGQVEVSGPAMASVQQLVDDTLADAAELAALLQAEGLVLGDHGLDAFRAPRRILTVPRYAALERTFARLGPHGPRMMCSSAGFQVCLDAGEADQTALRWRAVHDIGPAMVALFANSRRRGGADTGWASARTEATFGTCPPFTEPPPVDGDPAATWARTAMDAPVLCLRRGDSWEAPDGLTFGDWADGRLPGDRPTYDDLDYHLSTLFPPVRPRGYLEIRYLDTQQGDGWITPTLLISALMSDPARLDDVLAAAEPAAGRWYPAARDGLDDKPVAKAARDLVDLGIDLLERTGVTPELRAATATRLQRIVDDTHGRRAS</sequence>
<keyword evidence="8" id="KW-1185">Reference proteome</keyword>
<dbReference type="GO" id="GO:0004357">
    <property type="term" value="F:glutamate-cysteine ligase activity"/>
    <property type="evidence" value="ECO:0007669"/>
    <property type="project" value="UniProtKB-UniRule"/>
</dbReference>
<evidence type="ECO:0000256" key="5">
    <source>
        <dbReference type="HAMAP-Rule" id="MF_02034"/>
    </source>
</evidence>
<dbReference type="EMBL" id="SMKX01000023">
    <property type="protein sequence ID" value="TDD60591.1"/>
    <property type="molecule type" value="Genomic_DNA"/>
</dbReference>
<accession>A0A4R4ZNW3</accession>
<dbReference type="InterPro" id="IPR035434">
    <property type="entry name" value="GCL_bact_plant"/>
</dbReference>
<keyword evidence="3 5" id="KW-0067">ATP-binding</keyword>
<keyword evidence="2 5" id="KW-0547">Nucleotide-binding</keyword>
<dbReference type="OrthoDB" id="9780152at2"/>
<keyword evidence="1 5" id="KW-0436">Ligase</keyword>
<dbReference type="GO" id="GO:0052699">
    <property type="term" value="P:ergothioneine biosynthetic process"/>
    <property type="evidence" value="ECO:0007669"/>
    <property type="project" value="UniProtKB-UniRule"/>
</dbReference>
<comment type="function">
    <text evidence="5">Catalyzes the synthesis of gamma-glutamylcysteine (gamma-GC). This compound is used as substrate for the biosynthesis of the low-molecular thiol compound ergothioneine.</text>
</comment>
<proteinExistence type="inferred from homology"/>
<dbReference type="Proteomes" id="UP000295124">
    <property type="component" value="Unassembled WGS sequence"/>
</dbReference>
<dbReference type="PANTHER" id="PTHR34378:SF1">
    <property type="entry name" value="GLUTAMATE--CYSTEINE LIGASE, CHLOROPLASTIC"/>
    <property type="match status" value="1"/>
</dbReference>
<dbReference type="HAMAP" id="MF_02034">
    <property type="entry name" value="EgtA"/>
    <property type="match status" value="1"/>
</dbReference>
<dbReference type="InterPro" id="IPR006336">
    <property type="entry name" value="GCS2"/>
</dbReference>
<dbReference type="GO" id="GO:0005524">
    <property type="term" value="F:ATP binding"/>
    <property type="evidence" value="ECO:0007669"/>
    <property type="project" value="UniProtKB-UniRule"/>
</dbReference>
<evidence type="ECO:0000313" key="8">
    <source>
        <dbReference type="Proteomes" id="UP000295124"/>
    </source>
</evidence>
<reference evidence="7 8" key="1">
    <citation type="submission" date="2019-03" db="EMBL/GenBank/DDBJ databases">
        <title>Draft genome sequences of novel Actinobacteria.</title>
        <authorList>
            <person name="Sahin N."/>
            <person name="Ay H."/>
            <person name="Saygin H."/>
        </authorList>
    </citation>
    <scope>NUCLEOTIDE SEQUENCE [LARGE SCALE GENOMIC DNA]</scope>
    <source>
        <strain evidence="7 8">JCM 13523</strain>
    </source>
</reference>
<dbReference type="UniPathway" id="UPA01014"/>
<evidence type="ECO:0000313" key="7">
    <source>
        <dbReference type="EMBL" id="TDD60591.1"/>
    </source>
</evidence>
<name>A0A4R4ZNW3_9ACTN</name>
<gene>
    <name evidence="5" type="primary">egtA</name>
    <name evidence="7" type="ORF">E1263_10605</name>
</gene>
<comment type="pathway">
    <text evidence="5">Amino-acid biosynthesis; ergothioneine biosynthesis.</text>
</comment>
<protein>
    <recommendedName>
        <fullName evidence="5">Glutamate--cysteine ligase EgtA</fullName>
        <ecNumber evidence="5">6.3.2.2</ecNumber>
    </recommendedName>
    <alternativeName>
        <fullName evidence="5">Gamma-glutamylcysteine synthase</fullName>
        <shortName evidence="5">GCS</shortName>
        <shortName evidence="5">Gamma-ECS</shortName>
    </alternativeName>
</protein>
<dbReference type="Gene3D" id="3.30.590.20">
    <property type="match status" value="1"/>
</dbReference>
<dbReference type="AlphaFoldDB" id="A0A4R4ZNW3"/>
<dbReference type="PIRSF" id="PIRSF017901">
    <property type="entry name" value="GCL"/>
    <property type="match status" value="1"/>
</dbReference>
<evidence type="ECO:0000256" key="6">
    <source>
        <dbReference type="PIRNR" id="PIRNR017901"/>
    </source>
</evidence>
<dbReference type="EC" id="6.3.2.2" evidence="5"/>
<evidence type="ECO:0000256" key="4">
    <source>
        <dbReference type="ARBA" id="ARBA00048819"/>
    </source>
</evidence>
<evidence type="ECO:0000256" key="2">
    <source>
        <dbReference type="ARBA" id="ARBA00022741"/>
    </source>
</evidence>
<organism evidence="7 8">
    <name type="scientific">Kribbella antibiotica</name>
    <dbReference type="NCBI Taxonomy" id="190195"/>
    <lineage>
        <taxon>Bacteria</taxon>
        <taxon>Bacillati</taxon>
        <taxon>Actinomycetota</taxon>
        <taxon>Actinomycetes</taxon>
        <taxon>Propionibacteriales</taxon>
        <taxon>Kribbellaceae</taxon>
        <taxon>Kribbella</taxon>
    </lineage>
</organism>
<comment type="caution">
    <text evidence="7">The sequence shown here is derived from an EMBL/GenBank/DDBJ whole genome shotgun (WGS) entry which is preliminary data.</text>
</comment>
<dbReference type="InterPro" id="IPR017809">
    <property type="entry name" value="EgtA_Actinobacteria"/>
</dbReference>
<dbReference type="PANTHER" id="PTHR34378">
    <property type="entry name" value="GLUTAMATE--CYSTEINE LIGASE, CHLOROPLASTIC"/>
    <property type="match status" value="1"/>
</dbReference>
<dbReference type="GO" id="GO:0006750">
    <property type="term" value="P:glutathione biosynthetic process"/>
    <property type="evidence" value="ECO:0007669"/>
    <property type="project" value="UniProtKB-UniRule"/>
</dbReference>
<dbReference type="InterPro" id="IPR014746">
    <property type="entry name" value="Gln_synth/guanido_kin_cat_dom"/>
</dbReference>
<comment type="similarity">
    <text evidence="5 6">Belongs to the glutamate--cysteine ligase type 2 family. EgtA subfamily.</text>
</comment>
<comment type="catalytic activity">
    <reaction evidence="4 5 6">
        <text>L-cysteine + L-glutamate + ATP = gamma-L-glutamyl-L-cysteine + ADP + phosphate + H(+)</text>
        <dbReference type="Rhea" id="RHEA:13285"/>
        <dbReference type="ChEBI" id="CHEBI:15378"/>
        <dbReference type="ChEBI" id="CHEBI:29985"/>
        <dbReference type="ChEBI" id="CHEBI:30616"/>
        <dbReference type="ChEBI" id="CHEBI:35235"/>
        <dbReference type="ChEBI" id="CHEBI:43474"/>
        <dbReference type="ChEBI" id="CHEBI:58173"/>
        <dbReference type="ChEBI" id="CHEBI:456216"/>
        <dbReference type="EC" id="6.3.2.2"/>
    </reaction>
</comment>
<dbReference type="SUPFAM" id="SSF55931">
    <property type="entry name" value="Glutamine synthetase/guanido kinase"/>
    <property type="match status" value="1"/>
</dbReference>
<evidence type="ECO:0000256" key="3">
    <source>
        <dbReference type="ARBA" id="ARBA00022840"/>
    </source>
</evidence>
<dbReference type="Pfam" id="PF04107">
    <property type="entry name" value="GCS2"/>
    <property type="match status" value="1"/>
</dbReference>
<evidence type="ECO:0000256" key="1">
    <source>
        <dbReference type="ARBA" id="ARBA00022598"/>
    </source>
</evidence>